<feature type="region of interest" description="Disordered" evidence="1">
    <location>
        <begin position="1"/>
        <end position="27"/>
    </location>
</feature>
<dbReference type="Proteomes" id="UP000653454">
    <property type="component" value="Unassembled WGS sequence"/>
</dbReference>
<feature type="transmembrane region" description="Helical" evidence="2">
    <location>
        <begin position="130"/>
        <end position="147"/>
    </location>
</feature>
<keyword evidence="2" id="KW-1133">Transmembrane helix</keyword>
<gene>
    <name evidence="3" type="ORF">PLXY2_LOCUS1173</name>
</gene>
<keyword evidence="2" id="KW-0812">Transmembrane</keyword>
<sequence>MIGPDDTLSFNPSLSRGSQLTSAPLAAGRRGPVGARLRGQWLWEGRWRPLTVRAVLAPGHAAWQTIILVSVVYTYTMQLLILNYLDRAPWWLNLSLLFCSLLYFCDLVLHILHRKWLLVRINIRTKRRNFLTLVFDAVTLMMPSFWIDIYTLQPSYLRYYAIVSRWLEVLRIYRYVVHFWILNAGMQSHRKLLYMFEHVSITALVLHGAACLWFQSHRTLGEAGWGTLQYPMQGRIDNVAYDTYV</sequence>
<reference evidence="3" key="1">
    <citation type="submission" date="2020-11" db="EMBL/GenBank/DDBJ databases">
        <authorList>
            <person name="Whiteford S."/>
        </authorList>
    </citation>
    <scope>NUCLEOTIDE SEQUENCE</scope>
</reference>
<proteinExistence type="predicted"/>
<evidence type="ECO:0000256" key="2">
    <source>
        <dbReference type="SAM" id="Phobius"/>
    </source>
</evidence>
<comment type="caution">
    <text evidence="3">The sequence shown here is derived from an EMBL/GenBank/DDBJ whole genome shotgun (WGS) entry which is preliminary data.</text>
</comment>
<feature type="transmembrane region" description="Helical" evidence="2">
    <location>
        <begin position="88"/>
        <end position="109"/>
    </location>
</feature>
<evidence type="ECO:0000256" key="1">
    <source>
        <dbReference type="SAM" id="MobiDB-lite"/>
    </source>
</evidence>
<name>A0A8S4D8T0_PLUXY</name>
<feature type="transmembrane region" description="Helical" evidence="2">
    <location>
        <begin position="193"/>
        <end position="215"/>
    </location>
</feature>
<dbReference type="EMBL" id="CAJHNJ030000003">
    <property type="protein sequence ID" value="CAG9094242.1"/>
    <property type="molecule type" value="Genomic_DNA"/>
</dbReference>
<accession>A0A8S4D8T0</accession>
<evidence type="ECO:0000313" key="4">
    <source>
        <dbReference type="Proteomes" id="UP000653454"/>
    </source>
</evidence>
<organism evidence="3 4">
    <name type="scientific">Plutella xylostella</name>
    <name type="common">Diamondback moth</name>
    <name type="synonym">Plutella maculipennis</name>
    <dbReference type="NCBI Taxonomy" id="51655"/>
    <lineage>
        <taxon>Eukaryota</taxon>
        <taxon>Metazoa</taxon>
        <taxon>Ecdysozoa</taxon>
        <taxon>Arthropoda</taxon>
        <taxon>Hexapoda</taxon>
        <taxon>Insecta</taxon>
        <taxon>Pterygota</taxon>
        <taxon>Neoptera</taxon>
        <taxon>Endopterygota</taxon>
        <taxon>Lepidoptera</taxon>
        <taxon>Glossata</taxon>
        <taxon>Ditrysia</taxon>
        <taxon>Yponomeutoidea</taxon>
        <taxon>Plutellidae</taxon>
        <taxon>Plutella</taxon>
    </lineage>
</organism>
<keyword evidence="2" id="KW-0472">Membrane</keyword>
<protein>
    <submittedName>
        <fullName evidence="3">(diamondback moth) hypothetical protein</fullName>
    </submittedName>
</protein>
<feature type="compositionally biased region" description="Polar residues" evidence="1">
    <location>
        <begin position="8"/>
        <end position="22"/>
    </location>
</feature>
<keyword evidence="4" id="KW-1185">Reference proteome</keyword>
<dbReference type="AlphaFoldDB" id="A0A8S4D8T0"/>
<feature type="transmembrane region" description="Helical" evidence="2">
    <location>
        <begin position="55"/>
        <end position="76"/>
    </location>
</feature>
<evidence type="ECO:0000313" key="3">
    <source>
        <dbReference type="EMBL" id="CAG9094242.1"/>
    </source>
</evidence>